<dbReference type="Gene3D" id="3.40.50.1110">
    <property type="entry name" value="SGNH hydrolase"/>
    <property type="match status" value="1"/>
</dbReference>
<dbReference type="GO" id="GO:0016788">
    <property type="term" value="F:hydrolase activity, acting on ester bonds"/>
    <property type="evidence" value="ECO:0007669"/>
    <property type="project" value="UniProtKB-ARBA"/>
</dbReference>
<reference evidence="1" key="1">
    <citation type="submission" date="2024-05" db="EMBL/GenBank/DDBJ databases">
        <title>Genome sequencing of novel strain.</title>
        <authorList>
            <person name="Ganbat D."/>
            <person name="Ganbat S."/>
            <person name="Lee S.-J."/>
        </authorList>
    </citation>
    <scope>NUCLEOTIDE SEQUENCE</scope>
    <source>
        <strain evidence="1">SMD15-11</strain>
    </source>
</reference>
<dbReference type="EMBL" id="CP154858">
    <property type="protein sequence ID" value="XDT72785.1"/>
    <property type="molecule type" value="Genomic_DNA"/>
</dbReference>
<evidence type="ECO:0000313" key="1">
    <source>
        <dbReference type="EMBL" id="XDT72785.1"/>
    </source>
</evidence>
<dbReference type="KEGG" id="tcd:AAIA72_02020"/>
<dbReference type="InterPro" id="IPR036514">
    <property type="entry name" value="SGNH_hydro_sf"/>
</dbReference>
<dbReference type="PROSITE" id="PS51257">
    <property type="entry name" value="PROKAR_LIPOPROTEIN"/>
    <property type="match status" value="1"/>
</dbReference>
<dbReference type="RefSeq" id="WP_369601789.1">
    <property type="nucleotide sequence ID" value="NZ_CP154858.1"/>
</dbReference>
<gene>
    <name evidence="1" type="ORF">AAIA72_02020</name>
</gene>
<dbReference type="CDD" id="cd00229">
    <property type="entry name" value="SGNH_hydrolase"/>
    <property type="match status" value="1"/>
</dbReference>
<name>A0AB39UY42_9GAMM</name>
<protein>
    <submittedName>
        <fullName evidence="1">SGNH/GDSL hydrolase family protein</fullName>
    </submittedName>
</protein>
<organism evidence="1">
    <name type="scientific">Thermohahella caldifontis</name>
    <dbReference type="NCBI Taxonomy" id="3142973"/>
    <lineage>
        <taxon>Bacteria</taxon>
        <taxon>Pseudomonadati</taxon>
        <taxon>Pseudomonadota</taxon>
        <taxon>Gammaproteobacteria</taxon>
        <taxon>Oceanospirillales</taxon>
        <taxon>Hahellaceae</taxon>
        <taxon>Thermohahella</taxon>
    </lineage>
</organism>
<dbReference type="SUPFAM" id="SSF52266">
    <property type="entry name" value="SGNH hydrolase"/>
    <property type="match status" value="1"/>
</dbReference>
<proteinExistence type="predicted"/>
<keyword evidence="1" id="KW-0378">Hydrolase</keyword>
<accession>A0AB39UY42</accession>
<sequence length="247" mass="27366">MKQKAKTLKTLFSWQGLRALIAMAAVVTLVGCTSGNSYVRQADRNEIITVGDSIFDLSGKIQQFLEERAGQTFRDYTLSGAELSGGFVATPVTQQYQDARQDDPNIETIVMDGGGNDILIPALVFDPYGCRTHWWRWNISSSCRNLVNDVYVDLVDLLNTMASDGVQNIIYLGYYYPKGLQANLARAVDYGDTRLADACSNTWANCTFVDPRQFISSSDIIIDGIHPATSGSRKLADLIWPHLQPLL</sequence>
<dbReference type="AlphaFoldDB" id="A0AB39UY42"/>